<keyword evidence="6" id="KW-1185">Reference proteome</keyword>
<evidence type="ECO:0000256" key="1">
    <source>
        <dbReference type="ARBA" id="ARBA00005199"/>
    </source>
</evidence>
<dbReference type="STRING" id="1166337.SAMN05192580_0835"/>
<dbReference type="PANTHER" id="PTHR43768">
    <property type="entry name" value="TREHALOSE 6-PHOSPHATE PHOSPHATASE"/>
    <property type="match status" value="1"/>
</dbReference>
<comment type="pathway">
    <text evidence="1 4">Glycan biosynthesis; trehalose biosynthesis.</text>
</comment>
<evidence type="ECO:0000256" key="3">
    <source>
        <dbReference type="ARBA" id="ARBA00022801"/>
    </source>
</evidence>
<dbReference type="NCBIfam" id="TIGR01484">
    <property type="entry name" value="HAD-SF-IIB"/>
    <property type="match status" value="1"/>
</dbReference>
<comment type="similarity">
    <text evidence="2 4">Belongs to the trehalose phosphatase family.</text>
</comment>
<reference evidence="5 6" key="1">
    <citation type="submission" date="2016-10" db="EMBL/GenBank/DDBJ databases">
        <authorList>
            <person name="de Groot N.N."/>
        </authorList>
    </citation>
    <scope>NUCLEOTIDE SEQUENCE [LARGE SCALE GENOMIC DNA]</scope>
    <source>
        <strain evidence="5 6">S5-249</strain>
    </source>
</reference>
<dbReference type="EC" id="3.1.3.12" evidence="4"/>
<accession>A0A1I6JT96</accession>
<dbReference type="InterPro" id="IPR023214">
    <property type="entry name" value="HAD_sf"/>
</dbReference>
<sequence length="255" mass="26488">MGTLTEPTCAPLVAPPATLLRGASLFLDFDGTLAEIAPRPDAVAPDPKLQQLLPRLAEALNGRLALVSGRAVGELADFFSGLDLTIGGSHGAELRWAGDAAAPSASPGWVGEVLDAAERFGRDHPGVLVERKPFGIGLHYREAPDHARAVRAFAETLLGPGRTLQPGKMVIELRADDADKGSAIRAFLADPRMAGTRPIFIGDDVTDEDGFRAAAELGGAGVLVGAERETAATFRLADVAAVLDWLGLAAEEAGA</sequence>
<name>A0A1I6JT96_9SPHN</name>
<gene>
    <name evidence="5" type="ORF">SAMN05192580_0835</name>
</gene>
<keyword evidence="3 4" id="KW-0378">Hydrolase</keyword>
<comment type="function">
    <text evidence="4">Removes the phosphate from trehalose 6-phosphate to produce free trehalose.</text>
</comment>
<dbReference type="SUPFAM" id="SSF56784">
    <property type="entry name" value="HAD-like"/>
    <property type="match status" value="1"/>
</dbReference>
<dbReference type="AlphaFoldDB" id="A0A1I6JT96"/>
<dbReference type="Proteomes" id="UP000198824">
    <property type="component" value="Unassembled WGS sequence"/>
</dbReference>
<dbReference type="Gene3D" id="3.30.70.1020">
    <property type="entry name" value="Trehalose-6-phosphate phosphatase related protein, domain 2"/>
    <property type="match status" value="1"/>
</dbReference>
<dbReference type="InterPro" id="IPR036412">
    <property type="entry name" value="HAD-like_sf"/>
</dbReference>
<evidence type="ECO:0000256" key="4">
    <source>
        <dbReference type="RuleBase" id="RU361117"/>
    </source>
</evidence>
<evidence type="ECO:0000313" key="6">
    <source>
        <dbReference type="Proteomes" id="UP000198824"/>
    </source>
</evidence>
<comment type="cofactor">
    <cofactor evidence="4">
        <name>Mg(2+)</name>
        <dbReference type="ChEBI" id="CHEBI:18420"/>
    </cofactor>
</comment>
<dbReference type="GO" id="GO:0005992">
    <property type="term" value="P:trehalose biosynthetic process"/>
    <property type="evidence" value="ECO:0007669"/>
    <property type="project" value="UniProtKB-UniPathway"/>
</dbReference>
<dbReference type="UniPathway" id="UPA00299"/>
<dbReference type="NCBIfam" id="TIGR00685">
    <property type="entry name" value="T6PP"/>
    <property type="match status" value="1"/>
</dbReference>
<dbReference type="PANTHER" id="PTHR43768:SF3">
    <property type="entry name" value="TREHALOSE 6-PHOSPHATE PHOSPHATASE"/>
    <property type="match status" value="1"/>
</dbReference>
<dbReference type="Gene3D" id="3.40.50.1000">
    <property type="entry name" value="HAD superfamily/HAD-like"/>
    <property type="match status" value="1"/>
</dbReference>
<evidence type="ECO:0000313" key="5">
    <source>
        <dbReference type="EMBL" id="SFR82214.1"/>
    </source>
</evidence>
<comment type="catalytic activity">
    <reaction evidence="4">
        <text>alpha,alpha-trehalose 6-phosphate + H2O = alpha,alpha-trehalose + phosphate</text>
        <dbReference type="Rhea" id="RHEA:23420"/>
        <dbReference type="ChEBI" id="CHEBI:15377"/>
        <dbReference type="ChEBI" id="CHEBI:16551"/>
        <dbReference type="ChEBI" id="CHEBI:43474"/>
        <dbReference type="ChEBI" id="CHEBI:58429"/>
        <dbReference type="EC" id="3.1.3.12"/>
    </reaction>
</comment>
<dbReference type="InterPro" id="IPR044651">
    <property type="entry name" value="OTSB-like"/>
</dbReference>
<dbReference type="GO" id="GO:0004805">
    <property type="term" value="F:trehalose-phosphatase activity"/>
    <property type="evidence" value="ECO:0007669"/>
    <property type="project" value="UniProtKB-EC"/>
</dbReference>
<keyword evidence="4" id="KW-0479">Metal-binding</keyword>
<dbReference type="RefSeq" id="WP_242653309.1">
    <property type="nucleotide sequence ID" value="NZ_FOZG01000001.1"/>
</dbReference>
<proteinExistence type="inferred from homology"/>
<evidence type="ECO:0000256" key="2">
    <source>
        <dbReference type="ARBA" id="ARBA00008770"/>
    </source>
</evidence>
<dbReference type="GO" id="GO:0046872">
    <property type="term" value="F:metal ion binding"/>
    <property type="evidence" value="ECO:0007669"/>
    <property type="project" value="UniProtKB-KW"/>
</dbReference>
<dbReference type="EMBL" id="FOZG01000001">
    <property type="protein sequence ID" value="SFR82214.1"/>
    <property type="molecule type" value="Genomic_DNA"/>
</dbReference>
<keyword evidence="4" id="KW-0460">Magnesium</keyword>
<dbReference type="InterPro" id="IPR006379">
    <property type="entry name" value="HAD-SF_hydro_IIB"/>
</dbReference>
<dbReference type="CDD" id="cd01627">
    <property type="entry name" value="HAD_TPP"/>
    <property type="match status" value="1"/>
</dbReference>
<organism evidence="5 6">
    <name type="scientific">Sphingomonas jatrophae</name>
    <dbReference type="NCBI Taxonomy" id="1166337"/>
    <lineage>
        <taxon>Bacteria</taxon>
        <taxon>Pseudomonadati</taxon>
        <taxon>Pseudomonadota</taxon>
        <taxon>Alphaproteobacteria</taxon>
        <taxon>Sphingomonadales</taxon>
        <taxon>Sphingomonadaceae</taxon>
        <taxon>Sphingomonas</taxon>
    </lineage>
</organism>
<protein>
    <recommendedName>
        <fullName evidence="4">Trehalose 6-phosphate phosphatase</fullName>
        <ecNumber evidence="4">3.1.3.12</ecNumber>
    </recommendedName>
</protein>
<dbReference type="Pfam" id="PF02358">
    <property type="entry name" value="Trehalose_PPase"/>
    <property type="match status" value="1"/>
</dbReference>
<dbReference type="InterPro" id="IPR003337">
    <property type="entry name" value="Trehalose_PPase"/>
</dbReference>